<sequence length="208" mass="23797">MHPDVLLSAIEHYSYCPRQCALIHIEQTYDENVYTIRGSLAHERVDSGDKTPNRGTITQRGLPLWSEEYGLQGKADVVEWHNDVPYPVEYKVGRRHGRHADVQLCAQAICLEEMFHVSVPRGAIYYGATRKRHEIIFDSELRAQTLQFVAAIREMLMNQDMLPPAAHDARCPNCSLINACLPEIVGQERRLRIMQAELYKPQAISEVE</sequence>
<dbReference type="InterPro" id="IPR051827">
    <property type="entry name" value="Cas4_exonuclease"/>
</dbReference>
<evidence type="ECO:0000256" key="4">
    <source>
        <dbReference type="ARBA" id="ARBA00020049"/>
    </source>
</evidence>
<keyword evidence="9 13" id="KW-0408">Iron</keyword>
<dbReference type="EMBL" id="LYXE01000170">
    <property type="protein sequence ID" value="PDV97011.1"/>
    <property type="molecule type" value="Genomic_DNA"/>
</dbReference>
<evidence type="ECO:0000256" key="11">
    <source>
        <dbReference type="ARBA" id="ARBA00023118"/>
    </source>
</evidence>
<evidence type="ECO:0000256" key="12">
    <source>
        <dbReference type="ARBA" id="ARBA00023211"/>
    </source>
</evidence>
<evidence type="ECO:0000256" key="1">
    <source>
        <dbReference type="ARBA" id="ARBA00001966"/>
    </source>
</evidence>
<evidence type="ECO:0000256" key="8">
    <source>
        <dbReference type="ARBA" id="ARBA00022839"/>
    </source>
</evidence>
<evidence type="ECO:0000256" key="2">
    <source>
        <dbReference type="ARBA" id="ARBA00009189"/>
    </source>
</evidence>
<dbReference type="GO" id="GO:0046872">
    <property type="term" value="F:metal ion binding"/>
    <property type="evidence" value="ECO:0007669"/>
    <property type="project" value="UniProtKB-KW"/>
</dbReference>
<evidence type="ECO:0000313" key="15">
    <source>
        <dbReference type="EMBL" id="PDV97011.1"/>
    </source>
</evidence>
<evidence type="ECO:0000313" key="16">
    <source>
        <dbReference type="Proteomes" id="UP000220922"/>
    </source>
</evidence>
<comment type="similarity">
    <text evidence="2 13">Belongs to the CRISPR-associated exonuclease Cas4 family.</text>
</comment>
<keyword evidence="8 13" id="KW-0269">Exonuclease</keyword>
<keyword evidence="5 13" id="KW-0540">Nuclease</keyword>
<evidence type="ECO:0000256" key="7">
    <source>
        <dbReference type="ARBA" id="ARBA00022801"/>
    </source>
</evidence>
<dbReference type="GO" id="GO:0004527">
    <property type="term" value="F:exonuclease activity"/>
    <property type="evidence" value="ECO:0007669"/>
    <property type="project" value="UniProtKB-KW"/>
</dbReference>
<organism evidence="15 16">
    <name type="scientific">Candidatus Chloroploca asiatica</name>
    <dbReference type="NCBI Taxonomy" id="1506545"/>
    <lineage>
        <taxon>Bacteria</taxon>
        <taxon>Bacillati</taxon>
        <taxon>Chloroflexota</taxon>
        <taxon>Chloroflexia</taxon>
        <taxon>Chloroflexales</taxon>
        <taxon>Chloroflexineae</taxon>
        <taxon>Oscillochloridaceae</taxon>
        <taxon>Candidatus Chloroploca</taxon>
    </lineage>
</organism>
<dbReference type="InterPro" id="IPR011604">
    <property type="entry name" value="PDDEXK-like_dom_sf"/>
</dbReference>
<evidence type="ECO:0000256" key="6">
    <source>
        <dbReference type="ARBA" id="ARBA00022723"/>
    </source>
</evidence>
<dbReference type="Gene3D" id="3.90.320.10">
    <property type="match status" value="1"/>
</dbReference>
<keyword evidence="12 13" id="KW-0464">Manganese</keyword>
<gene>
    <name evidence="15" type="ORF">A9Q02_05160</name>
</gene>
<dbReference type="GO" id="GO:0051607">
    <property type="term" value="P:defense response to virus"/>
    <property type="evidence" value="ECO:0007669"/>
    <property type="project" value="UniProtKB-KW"/>
</dbReference>
<dbReference type="OrthoDB" id="9781776at2"/>
<evidence type="ECO:0000256" key="10">
    <source>
        <dbReference type="ARBA" id="ARBA00023014"/>
    </source>
</evidence>
<protein>
    <recommendedName>
        <fullName evidence="4 13">CRISPR-associated exonuclease Cas4</fullName>
        <ecNumber evidence="3 13">3.1.12.1</ecNumber>
    </recommendedName>
</protein>
<comment type="cofactor">
    <cofactor evidence="1">
        <name>[4Fe-4S] cluster</name>
        <dbReference type="ChEBI" id="CHEBI:49883"/>
    </cofactor>
</comment>
<comment type="cofactor">
    <cofactor evidence="13">
        <name>Mg(2+)</name>
        <dbReference type="ChEBI" id="CHEBI:18420"/>
    </cofactor>
    <cofactor evidence="13">
        <name>Mn(2+)</name>
        <dbReference type="ChEBI" id="CHEBI:29035"/>
    </cofactor>
    <text evidence="13">Mg(2+) or Mn(2+) required for ssDNA cleavage activity.</text>
</comment>
<keyword evidence="16" id="KW-1185">Reference proteome</keyword>
<evidence type="ECO:0000256" key="9">
    <source>
        <dbReference type="ARBA" id="ARBA00023004"/>
    </source>
</evidence>
<comment type="cofactor">
    <cofactor evidence="13">
        <name>iron-sulfur cluster</name>
        <dbReference type="ChEBI" id="CHEBI:30408"/>
    </cofactor>
</comment>
<dbReference type="GO" id="GO:0051536">
    <property type="term" value="F:iron-sulfur cluster binding"/>
    <property type="evidence" value="ECO:0007669"/>
    <property type="project" value="UniProtKB-KW"/>
</dbReference>
<dbReference type="Proteomes" id="UP000220922">
    <property type="component" value="Unassembled WGS sequence"/>
</dbReference>
<dbReference type="AlphaFoldDB" id="A0A2H3KXB6"/>
<dbReference type="InterPro" id="IPR022765">
    <property type="entry name" value="Dna2/Cas4_DUF83"/>
</dbReference>
<dbReference type="PANTHER" id="PTHR36531">
    <property type="entry name" value="CRISPR-ASSOCIATED EXONUCLEASE CAS4"/>
    <property type="match status" value="1"/>
</dbReference>
<dbReference type="NCBIfam" id="TIGR00372">
    <property type="entry name" value="cas4"/>
    <property type="match status" value="1"/>
</dbReference>
<dbReference type="InterPro" id="IPR013343">
    <property type="entry name" value="CRISPR-assoc_prot_Cas4"/>
</dbReference>
<comment type="function">
    <text evidence="13">CRISPR (clustered regularly interspaced short palindromic repeat) is an adaptive immune system that provides protection against mobile genetic elements (viruses, transposable elements and conjugative plasmids). CRISPR clusters contain sequences complementary to antecedent mobile elements and target invading nucleic acids. CRISPR clusters are transcribed and processed into CRISPR RNA (crRNA).</text>
</comment>
<evidence type="ECO:0000259" key="14">
    <source>
        <dbReference type="Pfam" id="PF01930"/>
    </source>
</evidence>
<reference evidence="15 16" key="1">
    <citation type="submission" date="2016-05" db="EMBL/GenBank/DDBJ databases">
        <authorList>
            <person name="Lavstsen T."/>
            <person name="Jespersen J.S."/>
        </authorList>
    </citation>
    <scope>NUCLEOTIDE SEQUENCE [LARGE SCALE GENOMIC DNA]</scope>
    <source>
        <strain evidence="15 16">B7-9</strain>
    </source>
</reference>
<dbReference type="Pfam" id="PF01930">
    <property type="entry name" value="Cas_Cas4"/>
    <property type="match status" value="1"/>
</dbReference>
<keyword evidence="11 13" id="KW-0051">Antiviral defense</keyword>
<feature type="domain" description="DUF83" evidence="14">
    <location>
        <begin position="8"/>
        <end position="181"/>
    </location>
</feature>
<accession>A0A2H3KXB6</accession>
<comment type="caution">
    <text evidence="15">The sequence shown here is derived from an EMBL/GenBank/DDBJ whole genome shotgun (WGS) entry which is preliminary data.</text>
</comment>
<evidence type="ECO:0000256" key="3">
    <source>
        <dbReference type="ARBA" id="ARBA00012768"/>
    </source>
</evidence>
<evidence type="ECO:0000256" key="13">
    <source>
        <dbReference type="RuleBase" id="RU365022"/>
    </source>
</evidence>
<dbReference type="EC" id="3.1.12.1" evidence="3 13"/>
<name>A0A2H3KXB6_9CHLR</name>
<keyword evidence="6 13" id="KW-0479">Metal-binding</keyword>
<evidence type="ECO:0000256" key="5">
    <source>
        <dbReference type="ARBA" id="ARBA00022722"/>
    </source>
</evidence>
<proteinExistence type="inferred from homology"/>
<keyword evidence="10 13" id="KW-0411">Iron-sulfur</keyword>
<keyword evidence="7 13" id="KW-0378">Hydrolase</keyword>
<dbReference type="PANTHER" id="PTHR36531:SF6">
    <property type="entry name" value="DNA REPLICATION ATP-DEPENDENT HELICASE_NUCLEASE DNA2"/>
    <property type="match status" value="1"/>
</dbReference>